<dbReference type="AlphaFoldDB" id="A0A0D2Q766"/>
<dbReference type="InterPro" id="IPR053183">
    <property type="entry name" value="ASL1"/>
</dbReference>
<reference evidence="4" key="1">
    <citation type="submission" date="2014-04" db="EMBL/GenBank/DDBJ databases">
        <title>Evolutionary Origins and Diversification of the Mycorrhizal Mutualists.</title>
        <authorList>
            <consortium name="DOE Joint Genome Institute"/>
            <consortium name="Mycorrhizal Genomics Consortium"/>
            <person name="Kohler A."/>
            <person name="Kuo A."/>
            <person name="Nagy L.G."/>
            <person name="Floudas D."/>
            <person name="Copeland A."/>
            <person name="Barry K.W."/>
            <person name="Cichocki N."/>
            <person name="Veneault-Fourrey C."/>
            <person name="LaButti K."/>
            <person name="Lindquist E.A."/>
            <person name="Lipzen A."/>
            <person name="Lundell T."/>
            <person name="Morin E."/>
            <person name="Murat C."/>
            <person name="Riley R."/>
            <person name="Ohm R."/>
            <person name="Sun H."/>
            <person name="Tunlid A."/>
            <person name="Henrissat B."/>
            <person name="Grigoriev I.V."/>
            <person name="Hibbett D.S."/>
            <person name="Martin F."/>
        </authorList>
    </citation>
    <scope>NUCLEOTIDE SEQUENCE [LARGE SCALE GENOMIC DNA]</scope>
    <source>
        <strain evidence="4">FD-334 SS-4</strain>
    </source>
</reference>
<name>A0A0D2Q766_HYPSF</name>
<feature type="chain" id="PRO_5002250077" evidence="1">
    <location>
        <begin position="21"/>
        <end position="327"/>
    </location>
</feature>
<dbReference type="Pfam" id="PF11790">
    <property type="entry name" value="Glyco_hydro_cc"/>
    <property type="match status" value="1"/>
</dbReference>
<keyword evidence="4" id="KW-1185">Reference proteome</keyword>
<keyword evidence="1" id="KW-0732">Signal</keyword>
<evidence type="ECO:0000259" key="2">
    <source>
        <dbReference type="Pfam" id="PF11790"/>
    </source>
</evidence>
<evidence type="ECO:0000313" key="4">
    <source>
        <dbReference type="Proteomes" id="UP000054270"/>
    </source>
</evidence>
<protein>
    <submittedName>
        <fullName evidence="3">Glycoside hydrolase family 128 protein</fullName>
    </submittedName>
</protein>
<dbReference type="EMBL" id="KN817523">
    <property type="protein sequence ID" value="KJA27610.1"/>
    <property type="molecule type" value="Genomic_DNA"/>
</dbReference>
<dbReference type="GO" id="GO:0071966">
    <property type="term" value="P:fungal-type cell wall polysaccharide metabolic process"/>
    <property type="evidence" value="ECO:0007669"/>
    <property type="project" value="TreeGrafter"/>
</dbReference>
<gene>
    <name evidence="3" type="ORF">HYPSUDRAFT_34720</name>
</gene>
<dbReference type="GO" id="GO:0016787">
    <property type="term" value="F:hydrolase activity"/>
    <property type="evidence" value="ECO:0007669"/>
    <property type="project" value="UniProtKB-KW"/>
</dbReference>
<evidence type="ECO:0000256" key="1">
    <source>
        <dbReference type="SAM" id="SignalP"/>
    </source>
</evidence>
<dbReference type="SUPFAM" id="SSF51445">
    <property type="entry name" value="(Trans)glycosidases"/>
    <property type="match status" value="1"/>
</dbReference>
<dbReference type="PANTHER" id="PTHR34154">
    <property type="entry name" value="ALKALI-SENSITIVE LINKAGE PROTEIN 1"/>
    <property type="match status" value="1"/>
</dbReference>
<dbReference type="Proteomes" id="UP000054270">
    <property type="component" value="Unassembled WGS sequence"/>
</dbReference>
<accession>A0A0D2Q766</accession>
<dbReference type="Gene3D" id="3.20.20.80">
    <property type="entry name" value="Glycosidases"/>
    <property type="match status" value="1"/>
</dbReference>
<dbReference type="PANTHER" id="PTHR34154:SF3">
    <property type="entry name" value="ALKALI-SENSITIVE LINKAGE PROTEIN 1"/>
    <property type="match status" value="1"/>
</dbReference>
<keyword evidence="3" id="KW-0378">Hydrolase</keyword>
<sequence length="327" mass="35998">MHSLLVFVLHLLLLACSTRGFEKRQDASSNITSKAGLAWPNGATASLKQFEGTGRVTWYYTWSAYPIDNNIEFVPMFWGKTSVSVWTNTAKQVLATMSPIVTAVLGMNEPELASQANLTVQEGVDLWKTYIEPLRASGYRLGSPGPSSSPAGKVWLQDFIKACNGECTIDFISTHWYGTNTTLFQQHVEDYYNTFQKPLWITEWACQDYVNVTHVCSADEISAFMNVTQAYLDSVSYVERYAWFGAQKNLSIVDSNNAIMDDDGIIDQLGKQYINYTDADGPIDTALPTFSASSSPTAVTDGSSGFSYSALLCTTAVVASQLAIYLS</sequence>
<dbReference type="InterPro" id="IPR024655">
    <property type="entry name" value="Asl1_glyco_hydro_catalytic"/>
</dbReference>
<dbReference type="OMA" id="WYDINST"/>
<dbReference type="GO" id="GO:0009277">
    <property type="term" value="C:fungal-type cell wall"/>
    <property type="evidence" value="ECO:0007669"/>
    <property type="project" value="TreeGrafter"/>
</dbReference>
<evidence type="ECO:0000313" key="3">
    <source>
        <dbReference type="EMBL" id="KJA27610.1"/>
    </source>
</evidence>
<feature type="domain" description="Asl1-like glycosyl hydrolase catalytic" evidence="2">
    <location>
        <begin position="36"/>
        <end position="273"/>
    </location>
</feature>
<dbReference type="STRING" id="945553.A0A0D2Q766"/>
<dbReference type="InterPro" id="IPR017853">
    <property type="entry name" value="GH"/>
</dbReference>
<organism evidence="3 4">
    <name type="scientific">Hypholoma sublateritium (strain FD-334 SS-4)</name>
    <dbReference type="NCBI Taxonomy" id="945553"/>
    <lineage>
        <taxon>Eukaryota</taxon>
        <taxon>Fungi</taxon>
        <taxon>Dikarya</taxon>
        <taxon>Basidiomycota</taxon>
        <taxon>Agaricomycotina</taxon>
        <taxon>Agaricomycetes</taxon>
        <taxon>Agaricomycetidae</taxon>
        <taxon>Agaricales</taxon>
        <taxon>Agaricineae</taxon>
        <taxon>Strophariaceae</taxon>
        <taxon>Hypholoma</taxon>
    </lineage>
</organism>
<proteinExistence type="predicted"/>
<feature type="signal peptide" evidence="1">
    <location>
        <begin position="1"/>
        <end position="20"/>
    </location>
</feature>
<dbReference type="OrthoDB" id="5959761at2759"/>